<dbReference type="EMBL" id="MN739658">
    <property type="protein sequence ID" value="QHT18563.1"/>
    <property type="molecule type" value="Genomic_DNA"/>
</dbReference>
<evidence type="ECO:0000313" key="2">
    <source>
        <dbReference type="EMBL" id="QHT18563.1"/>
    </source>
</evidence>
<reference evidence="2" key="1">
    <citation type="journal article" date="2020" name="Nature">
        <title>Giant virus diversity and host interactions through global metagenomics.</title>
        <authorList>
            <person name="Schulz F."/>
            <person name="Roux S."/>
            <person name="Paez-Espino D."/>
            <person name="Jungbluth S."/>
            <person name="Walsh D.A."/>
            <person name="Denef V.J."/>
            <person name="McMahon K.D."/>
            <person name="Konstantinidis K.T."/>
            <person name="Eloe-Fadrosh E.A."/>
            <person name="Kyrpides N.C."/>
            <person name="Woyke T."/>
        </authorList>
    </citation>
    <scope>NUCLEOTIDE SEQUENCE</scope>
    <source>
        <strain evidence="2">GVMAG-M-3300023174-47</strain>
    </source>
</reference>
<proteinExistence type="predicted"/>
<accession>A0A6C0DPT1</accession>
<name>A0A6C0DPT1_9ZZZZ</name>
<feature type="region of interest" description="Disordered" evidence="1">
    <location>
        <begin position="61"/>
        <end position="92"/>
    </location>
</feature>
<sequence length="267" mass="28664">MYFTPKSRQEQTLNMSTFINRPNIKTVEDIKAARDELTKILAEIKKGGDAVKVVEPVANAGAGKAEEPVTPAKAKRGAAKKTDAPSAPVKGKKVAKVAAGEEEKPAVAKTAAKNTDGKREFTFAAGASHTKLLKEAIGEDKKAFENAKKMLKKHVEGLSDDEFDAKTKDEHVQAWLAAKNAAKVVEPVVPEVLSYEDLKALTGLTETDTAGVYWHPETGRHVTGPAASSEEGLDEVNDYLVGETTHRVYNDAEAFLGFAGVGKFADM</sequence>
<evidence type="ECO:0000256" key="1">
    <source>
        <dbReference type="SAM" id="MobiDB-lite"/>
    </source>
</evidence>
<protein>
    <submittedName>
        <fullName evidence="2">Uncharacterized protein</fullName>
    </submittedName>
</protein>
<dbReference type="AlphaFoldDB" id="A0A6C0DPT1"/>
<organism evidence="2">
    <name type="scientific">viral metagenome</name>
    <dbReference type="NCBI Taxonomy" id="1070528"/>
    <lineage>
        <taxon>unclassified sequences</taxon>
        <taxon>metagenomes</taxon>
        <taxon>organismal metagenomes</taxon>
    </lineage>
</organism>